<reference evidence="2 3" key="1">
    <citation type="submission" date="2021-02" db="EMBL/GenBank/DDBJ databases">
        <title>Paracoccus methylovroum sp.nov., a new methanol and methylamine utilizing methylotrophic denitrifer.</title>
        <authorList>
            <person name="Timsy T."/>
            <person name="Behrendt U."/>
            <person name="Ulrich A."/>
            <person name="Spanner T."/>
            <person name="Foesel B.U."/>
            <person name="Horn M.A."/>
            <person name="Kolb S."/>
        </authorList>
    </citation>
    <scope>NUCLEOTIDE SEQUENCE [LARGE SCALE GENOMIC DNA]</scope>
    <source>
        <strain evidence="2 3">H4-D09</strain>
    </source>
</reference>
<sequence length="336" mass="34966">MFTFRILRLAAVLALSLGGTAGAQDISFFRIATGSTSGTYYPIGGLIANAISAPPGARPCAQGGSCGVPGLVASALSSTGSVANVEAIASGAAESAFVQGDIAAWAHSGTGIWADRPPVEKLRAIANLYPESIHLVADRDAGIAAVTDLRGKRVSLDEPGSGTLVGAQIILAAAGLAEDDLQPEYLRLDEAAHRMKQGEIDAFFFVGGAPAGAIAELAAQQPVTIVPIKDSLAQQIVDEHPFFTPDLLPAGTYEGQQEEIATISVGAKWVTSADQPEELIYAITQALWSDATRRQLDAGHLKGRSIVKERALEGIAIPVHPGAERFYRETGLMAAD</sequence>
<protein>
    <submittedName>
        <fullName evidence="2">TAXI family TRAP transporter solute-binding subunit</fullName>
    </submittedName>
</protein>
<dbReference type="InterPro" id="IPR011852">
    <property type="entry name" value="TRAP_TAXI"/>
</dbReference>
<proteinExistence type="predicted"/>
<keyword evidence="3" id="KW-1185">Reference proteome</keyword>
<dbReference type="PANTHER" id="PTHR42941">
    <property type="entry name" value="SLL1037 PROTEIN"/>
    <property type="match status" value="1"/>
</dbReference>
<dbReference type="CDD" id="cd13520">
    <property type="entry name" value="PBP2_TAXI_TRAP"/>
    <property type="match status" value="1"/>
</dbReference>
<evidence type="ECO:0000313" key="3">
    <source>
        <dbReference type="Proteomes" id="UP000663629"/>
    </source>
</evidence>
<feature type="signal peptide" evidence="1">
    <location>
        <begin position="1"/>
        <end position="23"/>
    </location>
</feature>
<dbReference type="EMBL" id="CP070368">
    <property type="protein sequence ID" value="QRZ13058.1"/>
    <property type="molecule type" value="Genomic_DNA"/>
</dbReference>
<name>A0ABX7JFN7_9RHOB</name>
<dbReference type="PANTHER" id="PTHR42941:SF1">
    <property type="entry name" value="SLL1037 PROTEIN"/>
    <property type="match status" value="1"/>
</dbReference>
<dbReference type="SUPFAM" id="SSF53850">
    <property type="entry name" value="Periplasmic binding protein-like II"/>
    <property type="match status" value="1"/>
</dbReference>
<organism evidence="2 3">
    <name type="scientific">Paracoccus methylovorus</name>
    <dbReference type="NCBI Taxonomy" id="2812658"/>
    <lineage>
        <taxon>Bacteria</taxon>
        <taxon>Pseudomonadati</taxon>
        <taxon>Pseudomonadota</taxon>
        <taxon>Alphaproteobacteria</taxon>
        <taxon>Rhodobacterales</taxon>
        <taxon>Paracoccaceae</taxon>
        <taxon>Paracoccus</taxon>
    </lineage>
</organism>
<dbReference type="NCBIfam" id="TIGR02122">
    <property type="entry name" value="TRAP_TAXI"/>
    <property type="match status" value="1"/>
</dbReference>
<evidence type="ECO:0000313" key="2">
    <source>
        <dbReference type="EMBL" id="QRZ13058.1"/>
    </source>
</evidence>
<dbReference type="Pfam" id="PF16868">
    <property type="entry name" value="NMT1_3"/>
    <property type="match status" value="1"/>
</dbReference>
<feature type="chain" id="PRO_5046208731" evidence="1">
    <location>
        <begin position="24"/>
        <end position="336"/>
    </location>
</feature>
<dbReference type="Gene3D" id="3.40.190.10">
    <property type="entry name" value="Periplasmic binding protein-like II"/>
    <property type="match status" value="2"/>
</dbReference>
<dbReference type="RefSeq" id="WP_205294053.1">
    <property type="nucleotide sequence ID" value="NZ_CP070368.1"/>
</dbReference>
<dbReference type="Proteomes" id="UP000663629">
    <property type="component" value="Chromosome 1"/>
</dbReference>
<accession>A0ABX7JFN7</accession>
<evidence type="ECO:0000256" key="1">
    <source>
        <dbReference type="SAM" id="SignalP"/>
    </source>
</evidence>
<keyword evidence="1" id="KW-0732">Signal</keyword>
<gene>
    <name evidence="2" type="ORF">JWJ88_10840</name>
</gene>